<evidence type="ECO:0000313" key="5">
    <source>
        <dbReference type="EMBL" id="KAG5593309.1"/>
    </source>
</evidence>
<evidence type="ECO:0000313" key="6">
    <source>
        <dbReference type="Proteomes" id="UP000824120"/>
    </source>
</evidence>
<sequence length="594" mass="67348">MSVLSSFLQANSIHRTNKVFNIANKFYSQGFYFGGQELFLSAHCNIDQQGFQHCLGLFLGMQVQGEESEPLAVDYEFSVRLIPDNEFVSMYKGSHTLNSRIVVGCRNLCDIGWTPFLNGDGLYFIDGVLHIRAEITVFCTVSFLIFPNYFIMYPYLFRLSDADDKREEAAIGRLEKSPPNIVMTKSHPLCLRTVHISSPIVAAKSIFFFKLFSNGTEEQRYVNVQIHESEEAALMDLLKFLYCNTLSAKTPTGLLDVLMVADKFEAASCMRYCSNELQNQPMTTETALLYLDLPSKVLKVNVVQPLADAANVFLLLRFTDITKFEKEALSLSLSGIEVVLSSDLLEIASEDAVYDFALKWARMHYPKLEERRQVWTSHLCFLIRFPAMTCTKLKEIMTCNDFGRELASKFVLEALFYKAEPPYQQGEIAARVENAFNNRYVERAYKLRPVKALEFEAPHQQSVVYLDLKSDECAIIFPEGKLFSQGFHLGGQELFLSAHCNIEQQGVHHCLGLFLGMQGEESEPLAVDYEFSVRVRPDNEFVSMYKGSHALSSGIVVGCHNLCGVTWTTFLSGDSLYFIDEILHIRADITVIRE</sequence>
<organism evidence="5 6">
    <name type="scientific">Solanum commersonii</name>
    <name type="common">Commerson's wild potato</name>
    <name type="synonym">Commerson's nightshade</name>
    <dbReference type="NCBI Taxonomy" id="4109"/>
    <lineage>
        <taxon>Eukaryota</taxon>
        <taxon>Viridiplantae</taxon>
        <taxon>Streptophyta</taxon>
        <taxon>Embryophyta</taxon>
        <taxon>Tracheophyta</taxon>
        <taxon>Spermatophyta</taxon>
        <taxon>Magnoliopsida</taxon>
        <taxon>eudicotyledons</taxon>
        <taxon>Gunneridae</taxon>
        <taxon>Pentapetalae</taxon>
        <taxon>asterids</taxon>
        <taxon>lamiids</taxon>
        <taxon>Solanales</taxon>
        <taxon>Solanaceae</taxon>
        <taxon>Solanoideae</taxon>
        <taxon>Solaneae</taxon>
        <taxon>Solanum</taxon>
    </lineage>
</organism>
<dbReference type="PROSITE" id="PS50097">
    <property type="entry name" value="BTB"/>
    <property type="match status" value="1"/>
</dbReference>
<dbReference type="EMBL" id="JACXVP010000008">
    <property type="protein sequence ID" value="KAG5593309.1"/>
    <property type="molecule type" value="Genomic_DNA"/>
</dbReference>
<dbReference type="InterPro" id="IPR045890">
    <property type="entry name" value="POB1-like"/>
</dbReference>
<name>A0A9J5XZG6_SOLCO</name>
<dbReference type="PANTHER" id="PTHR46336">
    <property type="entry name" value="OS02G0260700 PROTEIN"/>
    <property type="match status" value="1"/>
</dbReference>
<dbReference type="GO" id="GO:0010114">
    <property type="term" value="P:response to red light"/>
    <property type="evidence" value="ECO:0007669"/>
    <property type="project" value="TreeGrafter"/>
</dbReference>
<keyword evidence="6" id="KW-1185">Reference proteome</keyword>
<dbReference type="AlphaFoldDB" id="A0A9J5XZG6"/>
<dbReference type="CDD" id="cd18186">
    <property type="entry name" value="BTB_POZ_ZBTB_KLHL-like"/>
    <property type="match status" value="1"/>
</dbReference>
<dbReference type="Pfam" id="PF00651">
    <property type="entry name" value="BTB"/>
    <property type="match status" value="1"/>
</dbReference>
<dbReference type="Gene3D" id="3.30.710.10">
    <property type="entry name" value="Potassium Channel Kv1.1, Chain A"/>
    <property type="match status" value="1"/>
</dbReference>
<evidence type="ECO:0000256" key="3">
    <source>
        <dbReference type="ARBA" id="ARBA00022786"/>
    </source>
</evidence>
<comment type="function">
    <text evidence="1">May act as a substrate-specific adapter of an E3 ubiquitin-protein ligase complex (CUL3-RBX1-BTB) which mediates the ubiquitination and subsequent proteasomal degradation of target proteins.</text>
</comment>
<dbReference type="InterPro" id="IPR011333">
    <property type="entry name" value="SKP1/BTB/POZ_sf"/>
</dbReference>
<dbReference type="Pfam" id="PF07707">
    <property type="entry name" value="BACK"/>
    <property type="match status" value="1"/>
</dbReference>
<dbReference type="InterPro" id="IPR008974">
    <property type="entry name" value="TRAF-like"/>
</dbReference>
<dbReference type="SUPFAM" id="SSF54695">
    <property type="entry name" value="POZ domain"/>
    <property type="match status" value="1"/>
</dbReference>
<keyword evidence="3" id="KW-0833">Ubl conjugation pathway</keyword>
<feature type="domain" description="BTB" evidence="4">
    <location>
        <begin position="179"/>
        <end position="250"/>
    </location>
</feature>
<evidence type="ECO:0000256" key="1">
    <source>
        <dbReference type="ARBA" id="ARBA00002668"/>
    </source>
</evidence>
<comment type="pathway">
    <text evidence="2">Protein modification; protein ubiquitination.</text>
</comment>
<dbReference type="OrthoDB" id="1250075at2759"/>
<dbReference type="Gene3D" id="1.25.40.420">
    <property type="match status" value="1"/>
</dbReference>
<comment type="caution">
    <text evidence="5">The sequence shown here is derived from an EMBL/GenBank/DDBJ whole genome shotgun (WGS) entry which is preliminary data.</text>
</comment>
<dbReference type="InterPro" id="IPR011705">
    <property type="entry name" value="BACK"/>
</dbReference>
<evidence type="ECO:0000259" key="4">
    <source>
        <dbReference type="PROSITE" id="PS50097"/>
    </source>
</evidence>
<dbReference type="GO" id="GO:0005634">
    <property type="term" value="C:nucleus"/>
    <property type="evidence" value="ECO:0007669"/>
    <property type="project" value="TreeGrafter"/>
</dbReference>
<dbReference type="InterPro" id="IPR000210">
    <property type="entry name" value="BTB/POZ_dom"/>
</dbReference>
<dbReference type="FunFam" id="1.25.40.420:FF:000008">
    <property type="entry name" value="BTB/POZ domain-containing protein POB1"/>
    <property type="match status" value="1"/>
</dbReference>
<protein>
    <recommendedName>
        <fullName evidence="4">BTB domain-containing protein</fullName>
    </recommendedName>
</protein>
<dbReference type="SMART" id="SM00875">
    <property type="entry name" value="BACK"/>
    <property type="match status" value="1"/>
</dbReference>
<dbReference type="PANTHER" id="PTHR46336:SF18">
    <property type="entry name" value="BTB_POZ DOMAIN-CONTAINING PROTEIN POB1-LIKE"/>
    <property type="match status" value="1"/>
</dbReference>
<dbReference type="Gene3D" id="2.60.210.10">
    <property type="entry name" value="Apoptosis, Tumor Necrosis Factor Receptor Associated Protein 2, Chain A"/>
    <property type="match status" value="1"/>
</dbReference>
<dbReference type="Proteomes" id="UP000824120">
    <property type="component" value="Chromosome 8"/>
</dbReference>
<dbReference type="SUPFAM" id="SSF49599">
    <property type="entry name" value="TRAF domain-like"/>
    <property type="match status" value="2"/>
</dbReference>
<proteinExistence type="predicted"/>
<evidence type="ECO:0000256" key="2">
    <source>
        <dbReference type="ARBA" id="ARBA00004906"/>
    </source>
</evidence>
<accession>A0A9J5XZG6</accession>
<reference evidence="5 6" key="1">
    <citation type="submission" date="2020-09" db="EMBL/GenBank/DDBJ databases">
        <title>De no assembly of potato wild relative species, Solanum commersonii.</title>
        <authorList>
            <person name="Cho K."/>
        </authorList>
    </citation>
    <scope>NUCLEOTIDE SEQUENCE [LARGE SCALE GENOMIC DNA]</scope>
    <source>
        <strain evidence="5">LZ3.2</strain>
        <tissue evidence="5">Leaf</tissue>
    </source>
</reference>
<gene>
    <name evidence="5" type="ORF">H5410_043823</name>
</gene>